<keyword evidence="1" id="KW-0489">Methyltransferase</keyword>
<proteinExistence type="predicted"/>
<evidence type="ECO:0000256" key="2">
    <source>
        <dbReference type="ARBA" id="ARBA00022679"/>
    </source>
</evidence>
<dbReference type="Gene3D" id="3.40.50.150">
    <property type="entry name" value="Vaccinia Virus protein VP39"/>
    <property type="match status" value="1"/>
</dbReference>
<evidence type="ECO:0000256" key="1">
    <source>
        <dbReference type="ARBA" id="ARBA00022603"/>
    </source>
</evidence>
<protein>
    <recommendedName>
        <fullName evidence="5">Rhamnosyl O-methyltransferase</fullName>
    </recommendedName>
</protein>
<dbReference type="PANTHER" id="PTHR40048:SF1">
    <property type="entry name" value="RHAMNOSYL O-METHYLTRANSFERASE"/>
    <property type="match status" value="1"/>
</dbReference>
<gene>
    <name evidence="3" type="ORF">PLOB_00048012</name>
</gene>
<keyword evidence="2" id="KW-0808">Transferase</keyword>
<dbReference type="InterPro" id="IPR029063">
    <property type="entry name" value="SAM-dependent_MTases_sf"/>
</dbReference>
<name>A0ABN8N411_9CNID</name>
<dbReference type="PANTHER" id="PTHR40048">
    <property type="entry name" value="RHAMNOSYL O-METHYLTRANSFERASE"/>
    <property type="match status" value="1"/>
</dbReference>
<organism evidence="3 4">
    <name type="scientific">Porites lobata</name>
    <dbReference type="NCBI Taxonomy" id="104759"/>
    <lineage>
        <taxon>Eukaryota</taxon>
        <taxon>Metazoa</taxon>
        <taxon>Cnidaria</taxon>
        <taxon>Anthozoa</taxon>
        <taxon>Hexacorallia</taxon>
        <taxon>Scleractinia</taxon>
        <taxon>Fungiina</taxon>
        <taxon>Poritidae</taxon>
        <taxon>Porites</taxon>
    </lineage>
</organism>
<dbReference type="InterPro" id="IPR007072">
    <property type="entry name" value="RNMT_CmcI"/>
</dbReference>
<comment type="caution">
    <text evidence="3">The sequence shown here is derived from an EMBL/GenBank/DDBJ whole genome shotgun (WGS) entry which is preliminary data.</text>
</comment>
<reference evidence="3 4" key="1">
    <citation type="submission" date="2022-05" db="EMBL/GenBank/DDBJ databases">
        <authorList>
            <consortium name="Genoscope - CEA"/>
            <person name="William W."/>
        </authorList>
    </citation>
    <scope>NUCLEOTIDE SEQUENCE [LARGE SCALE GENOMIC DNA]</scope>
</reference>
<dbReference type="Proteomes" id="UP001159405">
    <property type="component" value="Unassembled WGS sequence"/>
</dbReference>
<dbReference type="SUPFAM" id="SSF53335">
    <property type="entry name" value="S-adenosyl-L-methionine-dependent methyltransferases"/>
    <property type="match status" value="1"/>
</dbReference>
<evidence type="ECO:0000313" key="4">
    <source>
        <dbReference type="Proteomes" id="UP001159405"/>
    </source>
</evidence>
<dbReference type="Pfam" id="PF04989">
    <property type="entry name" value="RMNT_CmcI"/>
    <property type="match status" value="1"/>
</dbReference>
<sequence length="179" mass="20456">MTNWRGITVLKDPLSLTINQQLLWELKPQTVIEFGAYKGGSALWTADMLKIFECQSRVISIDIDLSLLDATARSSHMWSLLREICFNSRRNLSHPWLLVEDAHVNMIGVLEYLDKFLQPGDYICVEDTNPRIPMKAGQGLVKELGYGLFGPAKMNTLRNFLMDHPGKYLVDTRYTDMFG</sequence>
<accession>A0ABN8N411</accession>
<dbReference type="EMBL" id="CALNXK010000009">
    <property type="protein sequence ID" value="CAH3041942.1"/>
    <property type="molecule type" value="Genomic_DNA"/>
</dbReference>
<evidence type="ECO:0000313" key="3">
    <source>
        <dbReference type="EMBL" id="CAH3041942.1"/>
    </source>
</evidence>
<keyword evidence="4" id="KW-1185">Reference proteome</keyword>
<evidence type="ECO:0008006" key="5">
    <source>
        <dbReference type="Google" id="ProtNLM"/>
    </source>
</evidence>